<evidence type="ECO:0000256" key="1">
    <source>
        <dbReference type="SAM" id="Phobius"/>
    </source>
</evidence>
<evidence type="ECO:0000313" key="2">
    <source>
        <dbReference type="EMBL" id="SHE49869.1"/>
    </source>
</evidence>
<dbReference type="Proteomes" id="UP000184476">
    <property type="component" value="Unassembled WGS sequence"/>
</dbReference>
<reference evidence="2 3" key="1">
    <citation type="submission" date="2016-11" db="EMBL/GenBank/DDBJ databases">
        <authorList>
            <person name="Jaros S."/>
            <person name="Januszkiewicz K."/>
            <person name="Wedrychowicz H."/>
        </authorList>
    </citation>
    <scope>NUCLEOTIDE SEQUENCE [LARGE SCALE GENOMIC DNA]</scope>
    <source>
        <strain evidence="2 3">DSM 44666</strain>
    </source>
</reference>
<organism evidence="2 3">
    <name type="scientific">Seinonella peptonophila</name>
    <dbReference type="NCBI Taxonomy" id="112248"/>
    <lineage>
        <taxon>Bacteria</taxon>
        <taxon>Bacillati</taxon>
        <taxon>Bacillota</taxon>
        <taxon>Bacilli</taxon>
        <taxon>Bacillales</taxon>
        <taxon>Thermoactinomycetaceae</taxon>
        <taxon>Seinonella</taxon>
    </lineage>
</organism>
<keyword evidence="1" id="KW-0812">Transmembrane</keyword>
<gene>
    <name evidence="2" type="ORF">SAMN05444392_101726</name>
</gene>
<evidence type="ECO:0000313" key="3">
    <source>
        <dbReference type="Proteomes" id="UP000184476"/>
    </source>
</evidence>
<feature type="transmembrane region" description="Helical" evidence="1">
    <location>
        <begin position="21"/>
        <end position="40"/>
    </location>
</feature>
<feature type="transmembrane region" description="Helical" evidence="1">
    <location>
        <begin position="164"/>
        <end position="185"/>
    </location>
</feature>
<keyword evidence="1" id="KW-0472">Membrane</keyword>
<dbReference type="AlphaFoldDB" id="A0A1M4TZJ0"/>
<keyword evidence="1" id="KW-1133">Transmembrane helix</keyword>
<dbReference type="RefSeq" id="WP_073152082.1">
    <property type="nucleotide sequence ID" value="NZ_FQVL01000001.1"/>
</dbReference>
<feature type="transmembrane region" description="Helical" evidence="1">
    <location>
        <begin position="60"/>
        <end position="80"/>
    </location>
</feature>
<dbReference type="STRING" id="112248.SAMN05444392_101726"/>
<evidence type="ECO:0008006" key="4">
    <source>
        <dbReference type="Google" id="ProtNLM"/>
    </source>
</evidence>
<sequence length="187" mass="20599">MFAGHFALAAIVKTKQKQVPLWVLMLSTQWLDILFVVFMLSGVEKMTKVGEGNYGANLIYAGYSHSLLTVVLFSLIMFFITKNRWGSKGALTVAGLNFSHWLLDLLVHRPDLPILPGNIGHFPLLGFGLWTSPITAACVEGILILLAIILYGKYTYRMGGSTRFSWLNSGVMGLALILSMVSDFLGI</sequence>
<feature type="transmembrane region" description="Helical" evidence="1">
    <location>
        <begin position="127"/>
        <end position="152"/>
    </location>
</feature>
<dbReference type="OrthoDB" id="327431at2"/>
<protein>
    <recommendedName>
        <fullName evidence="4">Permease</fullName>
    </recommendedName>
</protein>
<accession>A0A1M4TZJ0</accession>
<dbReference type="EMBL" id="FQVL01000001">
    <property type="protein sequence ID" value="SHE49869.1"/>
    <property type="molecule type" value="Genomic_DNA"/>
</dbReference>
<feature type="transmembrane region" description="Helical" evidence="1">
    <location>
        <begin position="89"/>
        <end position="107"/>
    </location>
</feature>
<proteinExistence type="predicted"/>
<name>A0A1M4TZJ0_9BACL</name>
<keyword evidence="3" id="KW-1185">Reference proteome</keyword>